<accession>A0ABV6FZ71</accession>
<dbReference type="Pfam" id="PF07690">
    <property type="entry name" value="MFS_1"/>
    <property type="match status" value="1"/>
</dbReference>
<evidence type="ECO:0000259" key="6">
    <source>
        <dbReference type="PROSITE" id="PS50850"/>
    </source>
</evidence>
<feature type="domain" description="Major facilitator superfamily (MFS) profile" evidence="6">
    <location>
        <begin position="8"/>
        <end position="379"/>
    </location>
</feature>
<feature type="transmembrane region" description="Helical" evidence="5">
    <location>
        <begin position="358"/>
        <end position="375"/>
    </location>
</feature>
<feature type="transmembrane region" description="Helical" evidence="5">
    <location>
        <begin position="291"/>
        <end position="311"/>
    </location>
</feature>
<name>A0ABV6FZ71_9GAMM</name>
<feature type="transmembrane region" description="Helical" evidence="5">
    <location>
        <begin position="160"/>
        <end position="180"/>
    </location>
</feature>
<feature type="transmembrane region" description="Helical" evidence="5">
    <location>
        <begin position="99"/>
        <end position="121"/>
    </location>
</feature>
<keyword evidence="8" id="KW-1185">Reference proteome</keyword>
<sequence length="450" mass="47350">MSRQLLALIFPPLLGLFILALGNGFLSTLVTLRLDQAGASVTTIGWVSAAYYVGLALGALLNDRLLLRIGHIRAYACFASLVAAAALAQALWLNAGWWFVMRLIGGWATVGVYLVIESWLLTGGDPARRGRILAFYMISLYAALALGQLLLGLFAQPFDAAPYVLIGMLAALSVLPLGIIPRVSPLIEQAVPLPPLKLIRVTPTGVMGALGSGVMVAALFSLLPLYLQQIGLGVERLGQLMAVTILGGMALQYPIGRWSDRHDRQIVLIALGVALLLLSLLLPLAALLGDIALGAGLFLFGGGAFAFYPVAMSHAADRAPPGALVGISQGLLLINAVGCTLSAPLLSAVIGRLGADGLFYALAAAAAALALFFVWRRSVRPAPQPLAPFAAHPVQSVVGAELEVTEEMVVGAEARVEAEKEQAEEEAWIDNAEFDARQASAPDEPPQHQP</sequence>
<comment type="caution">
    <text evidence="7">The sequence shown here is derived from an EMBL/GenBank/DDBJ whole genome shotgun (WGS) entry which is preliminary data.</text>
</comment>
<dbReference type="PANTHER" id="PTHR23521">
    <property type="entry name" value="TRANSPORTER MFS SUPERFAMILY"/>
    <property type="match status" value="1"/>
</dbReference>
<organism evidence="7 8">
    <name type="scientific">Kushneria aurantia</name>
    <dbReference type="NCBI Taxonomy" id="504092"/>
    <lineage>
        <taxon>Bacteria</taxon>
        <taxon>Pseudomonadati</taxon>
        <taxon>Pseudomonadota</taxon>
        <taxon>Gammaproteobacteria</taxon>
        <taxon>Oceanospirillales</taxon>
        <taxon>Halomonadaceae</taxon>
        <taxon>Kushneria</taxon>
    </lineage>
</organism>
<evidence type="ECO:0000256" key="4">
    <source>
        <dbReference type="SAM" id="MobiDB-lite"/>
    </source>
</evidence>
<dbReference type="InterPro" id="IPR011701">
    <property type="entry name" value="MFS"/>
</dbReference>
<dbReference type="InterPro" id="IPR036259">
    <property type="entry name" value="MFS_trans_sf"/>
</dbReference>
<dbReference type="Gene3D" id="1.20.1250.20">
    <property type="entry name" value="MFS general substrate transporter like domains"/>
    <property type="match status" value="2"/>
</dbReference>
<feature type="transmembrane region" description="Helical" evidence="5">
    <location>
        <begin position="201"/>
        <end position="225"/>
    </location>
</feature>
<dbReference type="EMBL" id="JBHLVX010000005">
    <property type="protein sequence ID" value="MFC0266635.1"/>
    <property type="molecule type" value="Genomic_DNA"/>
</dbReference>
<evidence type="ECO:0000313" key="7">
    <source>
        <dbReference type="EMBL" id="MFC0266635.1"/>
    </source>
</evidence>
<feature type="transmembrane region" description="Helical" evidence="5">
    <location>
        <begin position="74"/>
        <end position="93"/>
    </location>
</feature>
<feature type="transmembrane region" description="Helical" evidence="5">
    <location>
        <begin position="237"/>
        <end position="255"/>
    </location>
</feature>
<dbReference type="RefSeq" id="WP_033195557.1">
    <property type="nucleotide sequence ID" value="NZ_JBHLVX010000005.1"/>
</dbReference>
<gene>
    <name evidence="7" type="ORF">ACFFHW_01270</name>
</gene>
<dbReference type="PROSITE" id="PS50850">
    <property type="entry name" value="MFS"/>
    <property type="match status" value="1"/>
</dbReference>
<feature type="transmembrane region" description="Helical" evidence="5">
    <location>
        <begin position="323"/>
        <end position="346"/>
    </location>
</feature>
<reference evidence="7 8" key="1">
    <citation type="submission" date="2024-09" db="EMBL/GenBank/DDBJ databases">
        <authorList>
            <person name="Sun Q."/>
            <person name="Mori K."/>
        </authorList>
    </citation>
    <scope>NUCLEOTIDE SEQUENCE [LARGE SCALE GENOMIC DNA]</scope>
    <source>
        <strain evidence="7 8">CCM 7415</strain>
    </source>
</reference>
<feature type="region of interest" description="Disordered" evidence="4">
    <location>
        <begin position="420"/>
        <end position="450"/>
    </location>
</feature>
<evidence type="ECO:0000256" key="1">
    <source>
        <dbReference type="ARBA" id="ARBA00022692"/>
    </source>
</evidence>
<keyword evidence="1 5" id="KW-0812">Transmembrane</keyword>
<feature type="transmembrane region" description="Helical" evidence="5">
    <location>
        <begin position="44"/>
        <end position="62"/>
    </location>
</feature>
<evidence type="ECO:0000313" key="8">
    <source>
        <dbReference type="Proteomes" id="UP001589814"/>
    </source>
</evidence>
<keyword evidence="3 5" id="KW-0472">Membrane</keyword>
<dbReference type="InterPro" id="IPR020846">
    <property type="entry name" value="MFS_dom"/>
</dbReference>
<evidence type="ECO:0000256" key="3">
    <source>
        <dbReference type="ARBA" id="ARBA00023136"/>
    </source>
</evidence>
<proteinExistence type="predicted"/>
<dbReference type="InterPro" id="IPR047200">
    <property type="entry name" value="MFS_YcaD-like"/>
</dbReference>
<dbReference type="SUPFAM" id="SSF103473">
    <property type="entry name" value="MFS general substrate transporter"/>
    <property type="match status" value="1"/>
</dbReference>
<protein>
    <submittedName>
        <fullName evidence="7">MFS transporter</fullName>
    </submittedName>
</protein>
<feature type="transmembrane region" description="Helical" evidence="5">
    <location>
        <begin position="133"/>
        <end position="154"/>
    </location>
</feature>
<dbReference type="PANTHER" id="PTHR23521:SF3">
    <property type="entry name" value="MFS TRANSPORTER"/>
    <property type="match status" value="1"/>
</dbReference>
<dbReference type="Proteomes" id="UP001589814">
    <property type="component" value="Unassembled WGS sequence"/>
</dbReference>
<keyword evidence="2 5" id="KW-1133">Transmembrane helix</keyword>
<evidence type="ECO:0000256" key="2">
    <source>
        <dbReference type="ARBA" id="ARBA00022989"/>
    </source>
</evidence>
<dbReference type="CDD" id="cd17477">
    <property type="entry name" value="MFS_YcaD_like"/>
    <property type="match status" value="1"/>
</dbReference>
<feature type="transmembrane region" description="Helical" evidence="5">
    <location>
        <begin position="267"/>
        <end position="285"/>
    </location>
</feature>
<evidence type="ECO:0000256" key="5">
    <source>
        <dbReference type="SAM" id="Phobius"/>
    </source>
</evidence>